<evidence type="ECO:0000313" key="2">
    <source>
        <dbReference type="EMBL" id="KAB8219220.1"/>
    </source>
</evidence>
<dbReference type="AlphaFoldDB" id="A0A5N6ERZ7"/>
<evidence type="ECO:0000313" key="3">
    <source>
        <dbReference type="Proteomes" id="UP000326799"/>
    </source>
</evidence>
<sequence length="80" mass="9383">MNVIPAKGPRRGEKYTKSRKRRFEDPVPRVHKRPPLYRTAPASRFNHWQNEACSYFIDKEDAAVAKYYGILAVPVQRHSK</sequence>
<proteinExistence type="predicted"/>
<keyword evidence="3" id="KW-1185">Reference proteome</keyword>
<dbReference type="EMBL" id="ML733441">
    <property type="protein sequence ID" value="KAB8219220.1"/>
    <property type="molecule type" value="Genomic_DNA"/>
</dbReference>
<reference evidence="2 3" key="1">
    <citation type="submission" date="2019-04" db="EMBL/GenBank/DDBJ databases">
        <title>Fungal friends and foes A comparative genomics study of 23 Aspergillus species from section Flavi.</title>
        <authorList>
            <consortium name="DOE Joint Genome Institute"/>
            <person name="Kjaerbolling I."/>
            <person name="Vesth T.C."/>
            <person name="Frisvad J.C."/>
            <person name="Nybo J.L."/>
            <person name="Theobald S."/>
            <person name="Kildgaard S."/>
            <person name="Petersen T.I."/>
            <person name="Kuo A."/>
            <person name="Sato A."/>
            <person name="Lyhne E.K."/>
            <person name="Kogle M.E."/>
            <person name="Wiebenga A."/>
            <person name="Kun R.S."/>
            <person name="Lubbers R.J."/>
            <person name="Makela M.R."/>
            <person name="Barry K."/>
            <person name="Chovatia M."/>
            <person name="Clum A."/>
            <person name="Daum C."/>
            <person name="Haridas S."/>
            <person name="He G."/>
            <person name="LaButti K."/>
            <person name="Lipzen A."/>
            <person name="Mondo S."/>
            <person name="Pangilinan J."/>
            <person name="Riley R."/>
            <person name="Salamov A."/>
            <person name="Simmons B.A."/>
            <person name="Magnuson J.K."/>
            <person name="Henrissat B."/>
            <person name="Mortensen U.H."/>
            <person name="Larsen T.O."/>
            <person name="De vries R.P."/>
            <person name="Grigoriev I.V."/>
            <person name="Machida M."/>
            <person name="Baker S.E."/>
            <person name="Andersen M.R."/>
        </authorList>
    </citation>
    <scope>NUCLEOTIDE SEQUENCE [LARGE SCALE GENOMIC DNA]</scope>
    <source>
        <strain evidence="2 3">CBS 126849</strain>
    </source>
</reference>
<name>A0A5N6ERZ7_9EURO</name>
<organism evidence="2 3">
    <name type="scientific">Aspergillus novoparasiticus</name>
    <dbReference type="NCBI Taxonomy" id="986946"/>
    <lineage>
        <taxon>Eukaryota</taxon>
        <taxon>Fungi</taxon>
        <taxon>Dikarya</taxon>
        <taxon>Ascomycota</taxon>
        <taxon>Pezizomycotina</taxon>
        <taxon>Eurotiomycetes</taxon>
        <taxon>Eurotiomycetidae</taxon>
        <taxon>Eurotiales</taxon>
        <taxon>Aspergillaceae</taxon>
        <taxon>Aspergillus</taxon>
        <taxon>Aspergillus subgen. Circumdati</taxon>
    </lineage>
</organism>
<feature type="region of interest" description="Disordered" evidence="1">
    <location>
        <begin position="1"/>
        <end position="38"/>
    </location>
</feature>
<protein>
    <submittedName>
        <fullName evidence="2">Uncharacterized protein</fullName>
    </submittedName>
</protein>
<gene>
    <name evidence="2" type="ORF">BDV33DRAFT_174271</name>
</gene>
<evidence type="ECO:0000256" key="1">
    <source>
        <dbReference type="SAM" id="MobiDB-lite"/>
    </source>
</evidence>
<accession>A0A5N6ERZ7</accession>
<feature type="compositionally biased region" description="Basic and acidic residues" evidence="1">
    <location>
        <begin position="10"/>
        <end position="28"/>
    </location>
</feature>
<dbReference type="Proteomes" id="UP000326799">
    <property type="component" value="Unassembled WGS sequence"/>
</dbReference>